<protein>
    <submittedName>
        <fullName evidence="2">Uncharacterized protein</fullName>
    </submittedName>
</protein>
<evidence type="ECO:0000313" key="3">
    <source>
        <dbReference type="Proteomes" id="UP000732380"/>
    </source>
</evidence>
<feature type="compositionally biased region" description="Basic and acidic residues" evidence="1">
    <location>
        <begin position="295"/>
        <end position="305"/>
    </location>
</feature>
<dbReference type="Proteomes" id="UP000732380">
    <property type="component" value="Unassembled WGS sequence"/>
</dbReference>
<accession>A0A9P7PXE7</accession>
<proteinExistence type="predicted"/>
<keyword evidence="3" id="KW-1185">Reference proteome</keyword>
<comment type="caution">
    <text evidence="2">The sequence shown here is derived from an EMBL/GenBank/DDBJ whole genome shotgun (WGS) entry which is preliminary data.</text>
</comment>
<reference evidence="2 3" key="1">
    <citation type="journal article" date="2020" name="bioRxiv">
        <title>Whole genome comparisons of ergot fungi reveals the divergence and evolution of species within the genus Claviceps are the result of varying mechanisms driving genome evolution and host range expansion.</title>
        <authorList>
            <person name="Wyka S.A."/>
            <person name="Mondo S.J."/>
            <person name="Liu M."/>
            <person name="Dettman J."/>
            <person name="Nalam V."/>
            <person name="Broders K.D."/>
        </authorList>
    </citation>
    <scope>NUCLEOTIDE SEQUENCE [LARGE SCALE GENOMIC DNA]</scope>
    <source>
        <strain evidence="2 3">LM576</strain>
    </source>
</reference>
<name>A0A9P7PXE7_9HYPO</name>
<feature type="region of interest" description="Disordered" evidence="1">
    <location>
        <begin position="281"/>
        <end position="333"/>
    </location>
</feature>
<evidence type="ECO:0000256" key="1">
    <source>
        <dbReference type="SAM" id="MobiDB-lite"/>
    </source>
</evidence>
<dbReference type="EMBL" id="SRQM01000551">
    <property type="protein sequence ID" value="KAG6108616.1"/>
    <property type="molecule type" value="Genomic_DNA"/>
</dbReference>
<evidence type="ECO:0000313" key="2">
    <source>
        <dbReference type="EMBL" id="KAG6108616.1"/>
    </source>
</evidence>
<organism evidence="2 3">
    <name type="scientific">Claviceps humidiphila</name>
    <dbReference type="NCBI Taxonomy" id="1294629"/>
    <lineage>
        <taxon>Eukaryota</taxon>
        <taxon>Fungi</taxon>
        <taxon>Dikarya</taxon>
        <taxon>Ascomycota</taxon>
        <taxon>Pezizomycotina</taxon>
        <taxon>Sordariomycetes</taxon>
        <taxon>Hypocreomycetidae</taxon>
        <taxon>Hypocreales</taxon>
        <taxon>Clavicipitaceae</taxon>
        <taxon>Claviceps</taxon>
    </lineage>
</organism>
<sequence>MSQSEIADTDASTALNQSKTSLEDKLDEFVDADPFKRIYLNVKPRSQEDFADCRADVEKINLLAADISEKPKDFISNAARWTARQMFAKMQNVRAMDWGEKSEEATSKFTYYPEFRINTFRIVGEPLHPIVRSVSSAGDVTISRCQWQAPYSLRHATNTLPFELNERTFRFASGPDQQIWFIVLHPVVAEPGSRRTETVERSTIRSDRAQALSMFVNELLSQPDLSKHVQNGTVSLRHWHLVQWQFMNQWQNFVKRHAHDKFWGENNPAFHVLDHGEDTKLEPHHDLSSLPMEVPYDHNRVRDPGYIDESSDDEAIQLEPQGRPSTPPGGREEKLYTEDLNALKSKLLIYDLAHVDRVSYTVSAIIHCVRPPKPEDATEDKVPVCLLADRSKIRATCSNSAAEFHSLGFHPWYGNFVASNPPDFIAPLFTIMKSNMAVQNDGEDVLHFEAFRGYAHVFEVAVQDKLTQGRATAALTLSPAVRRCSSASVVEKHCNLNEQPPSTHLEEVLQSIQTSIDKRESGYRMDQVVTVKVSDLLTDHRKSETILRPLFQFMRFFTNEPKRYCKIMRAFEFSQFPEILGGFAKFFGTLFLEIEKRDTANSETSGLSPALCEGTALLSRLAEFCFTGDPTVLGHSVIQSLETVPSIQKFGWPFYSKNLLNLRDGGEEINLKKWPTISNLLEDSPKLPILLHVADLGFHFGSRVAAHQYYDLLIRKWGYPVNIQFLEKALRDIWIPEMVAAVARSLRFELNRASRQGTLSHAEKQDAETISSTLLSWEAEKEPFTSEHFDRLFPSESIKGLVKLTSDDSLSRRQYAMCLLRDTSAKHGSWFGMFHHIAKSMKDDSSCVQLLETALASAKVMWAPLPNGSPTLVVANLMMKTTVYPISSIQSPWKRKAAQAQEIMSRDDEPPRKRIIVFDGQSKIKVMPLLLEQGFAESITQYSQDRPKVARHFEEVRDFLKREIGQKRFAAPCELLVMLVLTLAGSSRTPWLNANKKKKDKEGKEIETGFTVTEKTKESSRYAAALATKMVWFLQRDIFFTSRETHISGTREMKELLEQYKVSYRTLIALGWIRVKATVRRSESARLSDQDCELRPDEDLEAYCKKLNRLRVQDTNLFFESVFGKQTVVVDGRSVEWAELCDSIFKQ</sequence>
<gene>
    <name evidence="2" type="ORF">E4U13_006378</name>
</gene>
<dbReference type="AlphaFoldDB" id="A0A9P7PXE7"/>